<name>A0A0L0W8H2_GOTPU</name>
<dbReference type="InterPro" id="IPR018540">
    <property type="entry name" value="Spo0E-like"/>
</dbReference>
<dbReference type="Proteomes" id="UP000037267">
    <property type="component" value="Unassembled WGS sequence"/>
</dbReference>
<keyword evidence="2" id="KW-1185">Reference proteome</keyword>
<comment type="caution">
    <text evidence="1">The sequence shown here is derived from an EMBL/GenBank/DDBJ whole genome shotgun (WGS) entry which is preliminary data.</text>
</comment>
<reference evidence="2" key="1">
    <citation type="submission" date="2015-07" db="EMBL/GenBank/DDBJ databases">
        <title>Draft genome sequence of the purine-degrading Gottschalkia purinilyticum DSM 1384 (formerly Clostridium purinilyticum).</title>
        <authorList>
            <person name="Poehlein A."/>
            <person name="Schiel-Bengelsdorf B."/>
            <person name="Bengelsdorf F.R."/>
            <person name="Daniel R."/>
            <person name="Duerre P."/>
        </authorList>
    </citation>
    <scope>NUCLEOTIDE SEQUENCE [LARGE SCALE GENOMIC DNA]</scope>
    <source>
        <strain evidence="2">DSM 1384</strain>
    </source>
</reference>
<evidence type="ECO:0000313" key="1">
    <source>
        <dbReference type="EMBL" id="KNF07844.1"/>
    </source>
</evidence>
<dbReference type="AlphaFoldDB" id="A0A0L0W8H2"/>
<dbReference type="OrthoDB" id="2382246at2"/>
<dbReference type="Gene3D" id="4.10.280.10">
    <property type="entry name" value="Helix-loop-helix DNA-binding domain"/>
    <property type="match status" value="1"/>
</dbReference>
<proteinExistence type="predicted"/>
<accession>A0A0L0W8H2</accession>
<dbReference type="GO" id="GO:0046983">
    <property type="term" value="F:protein dimerization activity"/>
    <property type="evidence" value="ECO:0007669"/>
    <property type="project" value="InterPro"/>
</dbReference>
<dbReference type="InterPro" id="IPR036638">
    <property type="entry name" value="HLH_DNA-bd_sf"/>
</dbReference>
<gene>
    <name evidence="1" type="ORF">CLPU_11c00120</name>
</gene>
<dbReference type="EMBL" id="LGSS01000011">
    <property type="protein sequence ID" value="KNF07844.1"/>
    <property type="molecule type" value="Genomic_DNA"/>
</dbReference>
<protein>
    <submittedName>
        <fullName evidence="1">Spo0E like sporulation regulatory protein</fullName>
    </submittedName>
</protein>
<dbReference type="RefSeq" id="WP_157857727.1">
    <property type="nucleotide sequence ID" value="NZ_LGSS01000011.1"/>
</dbReference>
<dbReference type="SUPFAM" id="SSF140500">
    <property type="entry name" value="BAS1536-like"/>
    <property type="match status" value="1"/>
</dbReference>
<sequence length="56" mass="6895">MDKKARLLNLIRQIEETKVKLYDLIERNQFNLINPEVVRLSELLDRLLFEYYDIKK</sequence>
<dbReference type="GO" id="GO:0043937">
    <property type="term" value="P:regulation of sporulation"/>
    <property type="evidence" value="ECO:0007669"/>
    <property type="project" value="InterPro"/>
</dbReference>
<evidence type="ECO:0000313" key="2">
    <source>
        <dbReference type="Proteomes" id="UP000037267"/>
    </source>
</evidence>
<dbReference type="InterPro" id="IPR037208">
    <property type="entry name" value="Spo0E-like_sf"/>
</dbReference>
<organism evidence="1 2">
    <name type="scientific">Gottschalkia purinilytica</name>
    <name type="common">Clostridium purinilyticum</name>
    <dbReference type="NCBI Taxonomy" id="1503"/>
    <lineage>
        <taxon>Bacteria</taxon>
        <taxon>Bacillati</taxon>
        <taxon>Bacillota</taxon>
        <taxon>Tissierellia</taxon>
        <taxon>Tissierellales</taxon>
        <taxon>Gottschalkiaceae</taxon>
        <taxon>Gottschalkia</taxon>
    </lineage>
</organism>
<dbReference type="Pfam" id="PF09388">
    <property type="entry name" value="SpoOE-like"/>
    <property type="match status" value="1"/>
</dbReference>